<dbReference type="GO" id="GO:0003700">
    <property type="term" value="F:DNA-binding transcription factor activity"/>
    <property type="evidence" value="ECO:0007669"/>
    <property type="project" value="InterPro"/>
</dbReference>
<dbReference type="GO" id="GO:0006950">
    <property type="term" value="P:response to stress"/>
    <property type="evidence" value="ECO:0007669"/>
    <property type="project" value="TreeGrafter"/>
</dbReference>
<keyword evidence="3" id="KW-0804">Transcription</keyword>
<name>A0A1H2U4M5_9RHOB</name>
<dbReference type="InterPro" id="IPR000835">
    <property type="entry name" value="HTH_MarR-typ"/>
</dbReference>
<dbReference type="PANTHER" id="PTHR33164">
    <property type="entry name" value="TRANSCRIPTIONAL REGULATOR, MARR FAMILY"/>
    <property type="match status" value="1"/>
</dbReference>
<evidence type="ECO:0000256" key="2">
    <source>
        <dbReference type="ARBA" id="ARBA00023125"/>
    </source>
</evidence>
<accession>A0A1H2U4M5</accession>
<dbReference type="InterPro" id="IPR036388">
    <property type="entry name" value="WH-like_DNA-bd_sf"/>
</dbReference>
<dbReference type="PRINTS" id="PR00598">
    <property type="entry name" value="HTHMARR"/>
</dbReference>
<dbReference type="SMART" id="SM00347">
    <property type="entry name" value="HTH_MARR"/>
    <property type="match status" value="1"/>
</dbReference>
<dbReference type="OrthoDB" id="8906692at2"/>
<dbReference type="PROSITE" id="PS50995">
    <property type="entry name" value="HTH_MARR_2"/>
    <property type="match status" value="1"/>
</dbReference>
<dbReference type="AlphaFoldDB" id="A0A1H2U4M5"/>
<evidence type="ECO:0000256" key="3">
    <source>
        <dbReference type="ARBA" id="ARBA00023163"/>
    </source>
</evidence>
<dbReference type="Pfam" id="PF12802">
    <property type="entry name" value="MarR_2"/>
    <property type="match status" value="1"/>
</dbReference>
<sequence length="159" mass="17185">MEIEGFFPYRLAVTAEAFSRQLVAVYLRAYGLTREEWRLLFLLDDAGEIDSLSLSQRTSLDKVQVSRAAARLEGKGLITRAVLGSDRRLRHYAITPAGQALFAEAFAEVRARADEILSEMTEAERATLTAGIAALDGAVARVAARREGGGAATDDPAAD</sequence>
<organism evidence="5 6">
    <name type="scientific">Paracoccus sanguinis</name>
    <dbReference type="NCBI Taxonomy" id="1545044"/>
    <lineage>
        <taxon>Bacteria</taxon>
        <taxon>Pseudomonadati</taxon>
        <taxon>Pseudomonadota</taxon>
        <taxon>Alphaproteobacteria</taxon>
        <taxon>Rhodobacterales</taxon>
        <taxon>Paracoccaceae</taxon>
        <taxon>Paracoccus</taxon>
    </lineage>
</organism>
<keyword evidence="2 5" id="KW-0238">DNA-binding</keyword>
<evidence type="ECO:0000256" key="1">
    <source>
        <dbReference type="ARBA" id="ARBA00023015"/>
    </source>
</evidence>
<dbReference type="InterPro" id="IPR039422">
    <property type="entry name" value="MarR/SlyA-like"/>
</dbReference>
<keyword evidence="6" id="KW-1185">Reference proteome</keyword>
<evidence type="ECO:0000313" key="6">
    <source>
        <dbReference type="Proteomes" id="UP000182944"/>
    </source>
</evidence>
<evidence type="ECO:0000313" key="5">
    <source>
        <dbReference type="EMBL" id="SDW51126.1"/>
    </source>
</evidence>
<dbReference type="InterPro" id="IPR036390">
    <property type="entry name" value="WH_DNA-bd_sf"/>
</dbReference>
<reference evidence="6" key="1">
    <citation type="submission" date="2016-10" db="EMBL/GenBank/DDBJ databases">
        <authorList>
            <person name="Varghese N."/>
            <person name="Submissions S."/>
        </authorList>
    </citation>
    <scope>NUCLEOTIDE SEQUENCE [LARGE SCALE GENOMIC DNA]</scope>
    <source>
        <strain evidence="6">DSM 29303</strain>
    </source>
</reference>
<dbReference type="InterPro" id="IPR023187">
    <property type="entry name" value="Tscrpt_reg_MarR-type_CS"/>
</dbReference>
<gene>
    <name evidence="5" type="ORF">SAMN05444276_1011179</name>
</gene>
<dbReference type="RefSeq" id="WP_052174959.1">
    <property type="nucleotide sequence ID" value="NZ_FNNA01000001.1"/>
</dbReference>
<keyword evidence="1" id="KW-0805">Transcription regulation</keyword>
<dbReference type="EMBL" id="FNNA01000001">
    <property type="protein sequence ID" value="SDW51126.1"/>
    <property type="molecule type" value="Genomic_DNA"/>
</dbReference>
<protein>
    <submittedName>
        <fullName evidence="5">DNA-binding transcriptional regulator, MarR family</fullName>
    </submittedName>
</protein>
<dbReference type="Gene3D" id="1.10.10.10">
    <property type="entry name" value="Winged helix-like DNA-binding domain superfamily/Winged helix DNA-binding domain"/>
    <property type="match status" value="1"/>
</dbReference>
<dbReference type="SUPFAM" id="SSF46785">
    <property type="entry name" value="Winged helix' DNA-binding domain"/>
    <property type="match status" value="1"/>
</dbReference>
<dbReference type="STRING" id="1545044.SAMN05444276_1011179"/>
<dbReference type="PROSITE" id="PS01117">
    <property type="entry name" value="HTH_MARR_1"/>
    <property type="match status" value="1"/>
</dbReference>
<feature type="domain" description="HTH marR-type" evidence="4">
    <location>
        <begin position="1"/>
        <end position="137"/>
    </location>
</feature>
<proteinExistence type="predicted"/>
<evidence type="ECO:0000259" key="4">
    <source>
        <dbReference type="PROSITE" id="PS50995"/>
    </source>
</evidence>
<dbReference type="Proteomes" id="UP000182944">
    <property type="component" value="Unassembled WGS sequence"/>
</dbReference>
<dbReference type="PANTHER" id="PTHR33164:SF43">
    <property type="entry name" value="HTH-TYPE TRANSCRIPTIONAL REPRESSOR YETL"/>
    <property type="match status" value="1"/>
</dbReference>
<dbReference type="GO" id="GO:0003677">
    <property type="term" value="F:DNA binding"/>
    <property type="evidence" value="ECO:0007669"/>
    <property type="project" value="UniProtKB-KW"/>
</dbReference>